<feature type="transmembrane region" description="Helical" evidence="2">
    <location>
        <begin position="153"/>
        <end position="177"/>
    </location>
</feature>
<name>A0A1D8AWE3_9BACT</name>
<reference evidence="4 5" key="1">
    <citation type="submission" date="2016-06" db="EMBL/GenBank/DDBJ databases">
        <title>Three novel species with peptidoglycan cell walls form the new genus Lacunisphaera gen. nov. in the family Opitutaceae of the verrucomicrobial subdivision 4.</title>
        <authorList>
            <person name="Rast P."/>
            <person name="Gloeckner I."/>
            <person name="Jogler M."/>
            <person name="Boedeker C."/>
            <person name="Jeske O."/>
            <person name="Wiegand S."/>
            <person name="Reinhardt R."/>
            <person name="Schumann P."/>
            <person name="Rohde M."/>
            <person name="Spring S."/>
            <person name="Gloeckner F.O."/>
            <person name="Jogler C."/>
        </authorList>
    </citation>
    <scope>NUCLEOTIDE SEQUENCE [LARGE SCALE GENOMIC DNA]</scope>
    <source>
        <strain evidence="4 5">IG16b</strain>
    </source>
</reference>
<evidence type="ECO:0000313" key="5">
    <source>
        <dbReference type="Proteomes" id="UP000095228"/>
    </source>
</evidence>
<keyword evidence="2" id="KW-0812">Transmembrane</keyword>
<organism evidence="4 5">
    <name type="scientific">Lacunisphaera limnophila</name>
    <dbReference type="NCBI Taxonomy" id="1838286"/>
    <lineage>
        <taxon>Bacteria</taxon>
        <taxon>Pseudomonadati</taxon>
        <taxon>Verrucomicrobiota</taxon>
        <taxon>Opitutia</taxon>
        <taxon>Opitutales</taxon>
        <taxon>Opitutaceae</taxon>
        <taxon>Lacunisphaera</taxon>
    </lineage>
</organism>
<dbReference type="KEGG" id="obg:Verru16b_02288"/>
<feature type="transmembrane region" description="Helical" evidence="2">
    <location>
        <begin position="43"/>
        <end position="63"/>
    </location>
</feature>
<dbReference type="RefSeq" id="WP_069962388.1">
    <property type="nucleotide sequence ID" value="NZ_CP016094.1"/>
</dbReference>
<keyword evidence="2" id="KW-0472">Membrane</keyword>
<feature type="region of interest" description="Disordered" evidence="1">
    <location>
        <begin position="74"/>
        <end position="94"/>
    </location>
</feature>
<feature type="compositionally biased region" description="Low complexity" evidence="1">
    <location>
        <begin position="77"/>
        <end position="86"/>
    </location>
</feature>
<evidence type="ECO:0000259" key="3">
    <source>
        <dbReference type="Pfam" id="PF03703"/>
    </source>
</evidence>
<protein>
    <submittedName>
        <fullName evidence="4">Bacterial membrane flanked domain protein</fullName>
    </submittedName>
</protein>
<feature type="region of interest" description="Disordered" evidence="1">
    <location>
        <begin position="236"/>
        <end position="255"/>
    </location>
</feature>
<keyword evidence="5" id="KW-1185">Reference proteome</keyword>
<dbReference type="EMBL" id="CP016094">
    <property type="protein sequence ID" value="AOS45210.1"/>
    <property type="molecule type" value="Genomic_DNA"/>
</dbReference>
<dbReference type="PANTHER" id="PTHR34473:SF2">
    <property type="entry name" value="UPF0699 TRANSMEMBRANE PROTEIN YDBT"/>
    <property type="match status" value="1"/>
</dbReference>
<dbReference type="Pfam" id="PF03703">
    <property type="entry name" value="bPH_2"/>
    <property type="match status" value="1"/>
</dbReference>
<feature type="compositionally biased region" description="Basic and acidic residues" evidence="1">
    <location>
        <begin position="243"/>
        <end position="254"/>
    </location>
</feature>
<dbReference type="OrthoDB" id="5381892at2"/>
<accession>A0A1D8AWE3</accession>
<evidence type="ECO:0000256" key="1">
    <source>
        <dbReference type="SAM" id="MobiDB-lite"/>
    </source>
</evidence>
<gene>
    <name evidence="4" type="ORF">Verru16b_02288</name>
</gene>
<sequence>MYSRATLLLLRWLRVPPEPQPPHGDPASLRVFRAGKNFLNLRLLKWGVAQAGALAGIIFWLGVFSDLGDRVEDKRQQNAQAKTTAPAPAPEKQNMEQAVNSVVHGLKDEATAAGKEFQEIRKNKRKVGPLQGFYAWRNGMIGFLSRLPSGAMLVIWFFELSGIVFYVLQLPVTFLLARMDYDLRWYMVTDRSLRIRHGVWKINESTMSFANIQQVIVSQGPLQRVLGLSDVKVQSAGGGGGDSDEHHGKGDDMHLGLFHSVTNPDEIRDLILARLRHFRESGLGDPEEKSSPVAAATTASLAGSDDLLAAARELAAEARALRATLG</sequence>
<dbReference type="PANTHER" id="PTHR34473">
    <property type="entry name" value="UPF0699 TRANSMEMBRANE PROTEIN YDBS"/>
    <property type="match status" value="1"/>
</dbReference>
<dbReference type="AlphaFoldDB" id="A0A1D8AWE3"/>
<keyword evidence="2" id="KW-1133">Transmembrane helix</keyword>
<dbReference type="InterPro" id="IPR005182">
    <property type="entry name" value="YdbS-like_PH"/>
</dbReference>
<dbReference type="STRING" id="1838286.Verru16b_02288"/>
<feature type="domain" description="YdbS-like PH" evidence="3">
    <location>
        <begin position="185"/>
        <end position="254"/>
    </location>
</feature>
<proteinExistence type="predicted"/>
<dbReference type="PATRIC" id="fig|1838286.3.peg.2299"/>
<evidence type="ECO:0000313" key="4">
    <source>
        <dbReference type="EMBL" id="AOS45210.1"/>
    </source>
</evidence>
<evidence type="ECO:0000256" key="2">
    <source>
        <dbReference type="SAM" id="Phobius"/>
    </source>
</evidence>
<dbReference type="Proteomes" id="UP000095228">
    <property type="component" value="Chromosome"/>
</dbReference>